<sequence>MANAKITDLAFELLHQIMLLVPHREPTAYSLTASSSLGREWGHPLREDSDQLHKLACLRRTCRAFDAAIQPILFSELTLDCFYTRLDIVDHQLSCFKDNVNGPWNHCTRKLRIVNLDPCYDRNPSFGGMSYWEEYLNQEQRDQAGEMKTMIRERLLPSLRDGLPNIESLRWFVRVGDPVEQLVAHFSQLPSLTSLELVFWSDRVFPDFPLDAFSNLTKVDLFFSHDEQEVWMDHAWADNARALFRRLDKVIEASPSLTSLKLRKRDRYDITQFVRPSFPVELLLSPSSRNLRHLTLQRLDPVDCYPKLLHNLTSLTSVDLTKCDYETESVFWHAMLKSNIHLTSIRLDYVNANLITYISQPKVPLESLTLLLETYHHRDDPDWEENRSLAHKTYTTVLEVHSGTLKHLDIQATGPTFWWLECLSPPPPPTPPTPGAASASHSAPLEPDPDERFEPNDAPMLLEETSLFQCRQLRSLGLVIDLQRALAARRPGLVPGAIEERVTAFLKQMVARMPLLDTVTIYAPDGVFSDSVPAIIREAIQDFSVIEKDRIDAQFDVIFEESRYELRRDMSNDIKCPDCEEANSNLQWRFVDINAESDEEEEEEEEDGQGLDEEDGEVFNEQARNELPNMSSWTLPVSGFL</sequence>
<dbReference type="InterPro" id="IPR032675">
    <property type="entry name" value="LRR_dom_sf"/>
</dbReference>
<dbReference type="EMBL" id="JANBPK010000848">
    <property type="protein sequence ID" value="KAJ2930130.1"/>
    <property type="molecule type" value="Genomic_DNA"/>
</dbReference>
<feature type="compositionally biased region" description="Acidic residues" evidence="1">
    <location>
        <begin position="596"/>
        <end position="618"/>
    </location>
</feature>
<evidence type="ECO:0000256" key="1">
    <source>
        <dbReference type="SAM" id="MobiDB-lite"/>
    </source>
</evidence>
<dbReference type="AlphaFoldDB" id="A0A9W8JFZ8"/>
<reference evidence="2" key="1">
    <citation type="submission" date="2022-06" db="EMBL/GenBank/DDBJ databases">
        <title>Genome Sequence of Candolleomyces eurysporus.</title>
        <authorList>
            <person name="Buettner E."/>
        </authorList>
    </citation>
    <scope>NUCLEOTIDE SEQUENCE</scope>
    <source>
        <strain evidence="2">VTCC 930004</strain>
    </source>
</reference>
<proteinExistence type="predicted"/>
<comment type="caution">
    <text evidence="2">The sequence shown here is derived from an EMBL/GenBank/DDBJ whole genome shotgun (WGS) entry which is preliminary data.</text>
</comment>
<evidence type="ECO:0000313" key="3">
    <source>
        <dbReference type="Proteomes" id="UP001140091"/>
    </source>
</evidence>
<dbReference type="SUPFAM" id="SSF52047">
    <property type="entry name" value="RNI-like"/>
    <property type="match status" value="1"/>
</dbReference>
<dbReference type="Gene3D" id="3.80.10.10">
    <property type="entry name" value="Ribonuclease Inhibitor"/>
    <property type="match status" value="1"/>
</dbReference>
<feature type="compositionally biased region" description="Low complexity" evidence="1">
    <location>
        <begin position="435"/>
        <end position="444"/>
    </location>
</feature>
<dbReference type="OrthoDB" id="10312701at2759"/>
<name>A0A9W8JFZ8_9AGAR</name>
<feature type="non-terminal residue" evidence="2">
    <location>
        <position position="641"/>
    </location>
</feature>
<keyword evidence="3" id="KW-1185">Reference proteome</keyword>
<dbReference type="Proteomes" id="UP001140091">
    <property type="component" value="Unassembled WGS sequence"/>
</dbReference>
<feature type="region of interest" description="Disordered" evidence="1">
    <location>
        <begin position="596"/>
        <end position="641"/>
    </location>
</feature>
<evidence type="ECO:0000313" key="2">
    <source>
        <dbReference type="EMBL" id="KAJ2930130.1"/>
    </source>
</evidence>
<gene>
    <name evidence="2" type="ORF">H1R20_g6934</name>
</gene>
<feature type="compositionally biased region" description="Pro residues" evidence="1">
    <location>
        <begin position="424"/>
        <end position="434"/>
    </location>
</feature>
<organism evidence="2 3">
    <name type="scientific">Candolleomyces eurysporus</name>
    <dbReference type="NCBI Taxonomy" id="2828524"/>
    <lineage>
        <taxon>Eukaryota</taxon>
        <taxon>Fungi</taxon>
        <taxon>Dikarya</taxon>
        <taxon>Basidiomycota</taxon>
        <taxon>Agaricomycotina</taxon>
        <taxon>Agaricomycetes</taxon>
        <taxon>Agaricomycetidae</taxon>
        <taxon>Agaricales</taxon>
        <taxon>Agaricineae</taxon>
        <taxon>Psathyrellaceae</taxon>
        <taxon>Candolleomyces</taxon>
    </lineage>
</organism>
<protein>
    <submittedName>
        <fullName evidence="2">Uncharacterized protein</fullName>
    </submittedName>
</protein>
<accession>A0A9W8JFZ8</accession>
<feature type="region of interest" description="Disordered" evidence="1">
    <location>
        <begin position="423"/>
        <end position="456"/>
    </location>
</feature>